<evidence type="ECO:0000313" key="2">
    <source>
        <dbReference type="EMBL" id="SPC99646.1"/>
    </source>
</evidence>
<dbReference type="AlphaFoldDB" id="A0A2N9GAJ9"/>
<evidence type="ECO:0000256" key="1">
    <source>
        <dbReference type="SAM" id="MobiDB-lite"/>
    </source>
</evidence>
<feature type="region of interest" description="Disordered" evidence="1">
    <location>
        <begin position="94"/>
        <end position="118"/>
    </location>
</feature>
<sequence>MAYVMKGVSLFEATPCLSITPAGGFIILASHITSDAPSVAGFPVVGEIFMPKEVRTQGFVGSESTTDLGVTPEVCSNVDSAVCHNPIFTPGIFSGAGTQNEAARTKPIRPDRDPPHQKSLEIESRAHFPKFGESLPDTQRVDLQARVRWKEDMFRHNMELSDRQAFPQSSLNLDRKNGLRQTKNTPVASVRGTISHKLKLSFPVFPTHNELISEPECIGKMATPATSCNSRFAGGFPRLAGIFAGKTHKNSSVEVTSDDP</sequence>
<proteinExistence type="predicted"/>
<feature type="compositionally biased region" description="Basic and acidic residues" evidence="1">
    <location>
        <begin position="108"/>
        <end position="118"/>
    </location>
</feature>
<organism evidence="2">
    <name type="scientific">Fagus sylvatica</name>
    <name type="common">Beechnut</name>
    <dbReference type="NCBI Taxonomy" id="28930"/>
    <lineage>
        <taxon>Eukaryota</taxon>
        <taxon>Viridiplantae</taxon>
        <taxon>Streptophyta</taxon>
        <taxon>Embryophyta</taxon>
        <taxon>Tracheophyta</taxon>
        <taxon>Spermatophyta</taxon>
        <taxon>Magnoliopsida</taxon>
        <taxon>eudicotyledons</taxon>
        <taxon>Gunneridae</taxon>
        <taxon>Pentapetalae</taxon>
        <taxon>rosids</taxon>
        <taxon>fabids</taxon>
        <taxon>Fagales</taxon>
        <taxon>Fagaceae</taxon>
        <taxon>Fagus</taxon>
    </lineage>
</organism>
<accession>A0A2N9GAJ9</accession>
<gene>
    <name evidence="2" type="ORF">FSB_LOCUS27528</name>
</gene>
<reference evidence="2" key="1">
    <citation type="submission" date="2018-02" db="EMBL/GenBank/DDBJ databases">
        <authorList>
            <person name="Cohen D.B."/>
            <person name="Kent A.D."/>
        </authorList>
    </citation>
    <scope>NUCLEOTIDE SEQUENCE</scope>
</reference>
<name>A0A2N9GAJ9_FAGSY</name>
<dbReference type="EMBL" id="OIVN01002000">
    <property type="protein sequence ID" value="SPC99646.1"/>
    <property type="molecule type" value="Genomic_DNA"/>
</dbReference>
<protein>
    <submittedName>
        <fullName evidence="2">Uncharacterized protein</fullName>
    </submittedName>
</protein>